<feature type="transmembrane region" description="Helical" evidence="1">
    <location>
        <begin position="638"/>
        <end position="659"/>
    </location>
</feature>
<feature type="transmembrane region" description="Helical" evidence="1">
    <location>
        <begin position="375"/>
        <end position="399"/>
    </location>
</feature>
<dbReference type="OrthoDB" id="5429634at2759"/>
<name>A0A6A6A7Y9_9PLEO</name>
<organism evidence="3 4">
    <name type="scientific">Dothidotthia symphoricarpi CBS 119687</name>
    <dbReference type="NCBI Taxonomy" id="1392245"/>
    <lineage>
        <taxon>Eukaryota</taxon>
        <taxon>Fungi</taxon>
        <taxon>Dikarya</taxon>
        <taxon>Ascomycota</taxon>
        <taxon>Pezizomycotina</taxon>
        <taxon>Dothideomycetes</taxon>
        <taxon>Pleosporomycetidae</taxon>
        <taxon>Pleosporales</taxon>
        <taxon>Dothidotthiaceae</taxon>
        <taxon>Dothidotthia</taxon>
    </lineage>
</organism>
<keyword evidence="4" id="KW-1185">Reference proteome</keyword>
<sequence>MSDATYGGNYAPLEPDVELSTRNSVSKYADEAEFVSKELPERPPWRATRTADFKHGWRFGVSLGVGMCFFVFILNITLTVWGSLRSKANDGHIFRGSCKEAKQYNMGIHIVINVLSTLVLGSSNYAMQCLCAPTRREIDRAHRDGHLLDIGVQSFRNLRTARPLKRWIWIVLAVSSLPLHLLYNSMFYSTIINNDYDLYFASEDWLNGAWYDSYHIPAGGITYIEYVSQSSYDVTAYYDSDPAAIVSAYQRDSTQFERMDPASCTKTYANSYLSDYSNVILISDSVGDHNATSSITSNNITRPSSLRWVTASASNPELWSNNNRFAWLCYWVETICTNALAQKEAAIEPWTIYGYEVSGCVSQKVEEKCSVNFNLTIGIIVIITNLAKTLCILAVCLLLTDQPLITIGDAVNSFLHSPDQSTKEWSLMTQEEIKLQWTDLQRKGERPYPKLYRVQNVRRWRAVTRKSWRSFLVLFCTALIIVIALLSYSMANLDDKSFNALKDLGFGTATAGNVIQGWSIPVAGSTALLANVLVANSPQLILSGLYLSLNDLLTRIQLAVEWASYSIERKPLRVSHDRTGAQRSTYFLQLPYRYGLPLMVISSTIHWLISQSIFLVNIDTFNSAGHPKVDEPSIATCGYSPLAMICTLVAGALVVVYVISIGARPLESAGMPLVGCSSVGIAAACHPPREGNHEQEALMWGALTEGLLDESATAYGEDHVGHCTFSSSAVDSPVVGRLYS</sequence>
<evidence type="ECO:0000256" key="1">
    <source>
        <dbReference type="SAM" id="Phobius"/>
    </source>
</evidence>
<keyword evidence="1" id="KW-0812">Transmembrane</keyword>
<evidence type="ECO:0000259" key="2">
    <source>
        <dbReference type="Pfam" id="PF20163"/>
    </source>
</evidence>
<accession>A0A6A6A7Y9</accession>
<proteinExistence type="predicted"/>
<dbReference type="Pfam" id="PF20163">
    <property type="entry name" value="DUF6536"/>
    <property type="match status" value="1"/>
</dbReference>
<dbReference type="PANTHER" id="PTHR35395:SF1">
    <property type="entry name" value="DUF6536 DOMAIN-CONTAINING PROTEIN"/>
    <property type="match status" value="1"/>
</dbReference>
<evidence type="ECO:0000313" key="3">
    <source>
        <dbReference type="EMBL" id="KAF2126918.1"/>
    </source>
</evidence>
<feature type="transmembrane region" description="Helical" evidence="1">
    <location>
        <begin position="59"/>
        <end position="84"/>
    </location>
</feature>
<dbReference type="PANTHER" id="PTHR35395">
    <property type="entry name" value="DUF6536 DOMAIN-CONTAINING PROTEIN"/>
    <property type="match status" value="1"/>
</dbReference>
<keyword evidence="1" id="KW-0472">Membrane</keyword>
<protein>
    <recommendedName>
        <fullName evidence="2">DUF6536 domain-containing protein</fullName>
    </recommendedName>
</protein>
<reference evidence="3" key="1">
    <citation type="journal article" date="2020" name="Stud. Mycol.">
        <title>101 Dothideomycetes genomes: a test case for predicting lifestyles and emergence of pathogens.</title>
        <authorList>
            <person name="Haridas S."/>
            <person name="Albert R."/>
            <person name="Binder M."/>
            <person name="Bloem J."/>
            <person name="Labutti K."/>
            <person name="Salamov A."/>
            <person name="Andreopoulos B."/>
            <person name="Baker S."/>
            <person name="Barry K."/>
            <person name="Bills G."/>
            <person name="Bluhm B."/>
            <person name="Cannon C."/>
            <person name="Castanera R."/>
            <person name="Culley D."/>
            <person name="Daum C."/>
            <person name="Ezra D."/>
            <person name="Gonzalez J."/>
            <person name="Henrissat B."/>
            <person name="Kuo A."/>
            <person name="Liang C."/>
            <person name="Lipzen A."/>
            <person name="Lutzoni F."/>
            <person name="Magnuson J."/>
            <person name="Mondo S."/>
            <person name="Nolan M."/>
            <person name="Ohm R."/>
            <person name="Pangilinan J."/>
            <person name="Park H.-J."/>
            <person name="Ramirez L."/>
            <person name="Alfaro M."/>
            <person name="Sun H."/>
            <person name="Tritt A."/>
            <person name="Yoshinaga Y."/>
            <person name="Zwiers L.-H."/>
            <person name="Turgeon B."/>
            <person name="Goodwin S."/>
            <person name="Spatafora J."/>
            <person name="Crous P."/>
            <person name="Grigoriev I."/>
        </authorList>
    </citation>
    <scope>NUCLEOTIDE SEQUENCE</scope>
    <source>
        <strain evidence="3">CBS 119687</strain>
    </source>
</reference>
<feature type="transmembrane region" description="Helical" evidence="1">
    <location>
        <begin position="104"/>
        <end position="126"/>
    </location>
</feature>
<dbReference type="InterPro" id="IPR046623">
    <property type="entry name" value="DUF6536"/>
</dbReference>
<dbReference type="GeneID" id="54409081"/>
<feature type="transmembrane region" description="Helical" evidence="1">
    <location>
        <begin position="596"/>
        <end position="618"/>
    </location>
</feature>
<keyword evidence="1" id="KW-1133">Transmembrane helix</keyword>
<dbReference type="AlphaFoldDB" id="A0A6A6A7Y9"/>
<feature type="transmembrane region" description="Helical" evidence="1">
    <location>
        <begin position="468"/>
        <end position="491"/>
    </location>
</feature>
<dbReference type="RefSeq" id="XP_033521310.1">
    <property type="nucleotide sequence ID" value="XM_033668649.1"/>
</dbReference>
<dbReference type="Proteomes" id="UP000799771">
    <property type="component" value="Unassembled WGS sequence"/>
</dbReference>
<dbReference type="EMBL" id="ML977512">
    <property type="protein sequence ID" value="KAF2126918.1"/>
    <property type="molecule type" value="Genomic_DNA"/>
</dbReference>
<gene>
    <name evidence="3" type="ORF">P153DRAFT_368944</name>
</gene>
<feature type="domain" description="DUF6536" evidence="2">
    <location>
        <begin position="57"/>
        <end position="206"/>
    </location>
</feature>
<feature type="transmembrane region" description="Helical" evidence="1">
    <location>
        <begin position="166"/>
        <end position="183"/>
    </location>
</feature>
<evidence type="ECO:0000313" key="4">
    <source>
        <dbReference type="Proteomes" id="UP000799771"/>
    </source>
</evidence>